<organism evidence="4 5">
    <name type="scientific">Desulfosporosinus metallidurans</name>
    <dbReference type="NCBI Taxonomy" id="1888891"/>
    <lineage>
        <taxon>Bacteria</taxon>
        <taxon>Bacillati</taxon>
        <taxon>Bacillota</taxon>
        <taxon>Clostridia</taxon>
        <taxon>Eubacteriales</taxon>
        <taxon>Desulfitobacteriaceae</taxon>
        <taxon>Desulfosporosinus</taxon>
    </lineage>
</organism>
<comment type="caution">
    <text evidence="4">The sequence shown here is derived from an EMBL/GenBank/DDBJ whole genome shotgun (WGS) entry which is preliminary data.</text>
</comment>
<evidence type="ECO:0000259" key="1">
    <source>
        <dbReference type="Pfam" id="PF01968"/>
    </source>
</evidence>
<dbReference type="SUPFAM" id="SSF53067">
    <property type="entry name" value="Actin-like ATPase domain"/>
    <property type="match status" value="1"/>
</dbReference>
<dbReference type="Pfam" id="PF05378">
    <property type="entry name" value="Hydant_A_N"/>
    <property type="match status" value="1"/>
</dbReference>
<dbReference type="RefSeq" id="WP_235838868.1">
    <property type="nucleotide sequence ID" value="NZ_MLBF01000035.1"/>
</dbReference>
<proteinExistence type="predicted"/>
<dbReference type="Pfam" id="PF19278">
    <property type="entry name" value="Hydant_A_C"/>
    <property type="match status" value="1"/>
</dbReference>
<accession>A0A1Q8QP79</accession>
<evidence type="ECO:0000313" key="5">
    <source>
        <dbReference type="Proteomes" id="UP000186102"/>
    </source>
</evidence>
<dbReference type="PANTHER" id="PTHR11365">
    <property type="entry name" value="5-OXOPROLINASE RELATED"/>
    <property type="match status" value="1"/>
</dbReference>
<dbReference type="InterPro" id="IPR043129">
    <property type="entry name" value="ATPase_NBD"/>
</dbReference>
<dbReference type="InterPro" id="IPR045079">
    <property type="entry name" value="Oxoprolinase-like"/>
</dbReference>
<dbReference type="InterPro" id="IPR002821">
    <property type="entry name" value="Hydantoinase_A"/>
</dbReference>
<dbReference type="AlphaFoldDB" id="A0A1Q8QP79"/>
<dbReference type="PANTHER" id="PTHR11365:SF23">
    <property type="entry name" value="HYPOTHETICAL 5-OXOPROLINASE (EUROFUNG)-RELATED"/>
    <property type="match status" value="1"/>
</dbReference>
<feature type="domain" description="Hydantoinase A/oxoprolinase" evidence="1">
    <location>
        <begin position="199"/>
        <end position="491"/>
    </location>
</feature>
<dbReference type="GO" id="GO:0006749">
    <property type="term" value="P:glutathione metabolic process"/>
    <property type="evidence" value="ECO:0007669"/>
    <property type="project" value="TreeGrafter"/>
</dbReference>
<dbReference type="GO" id="GO:0005829">
    <property type="term" value="C:cytosol"/>
    <property type="evidence" value="ECO:0007669"/>
    <property type="project" value="TreeGrafter"/>
</dbReference>
<gene>
    <name evidence="4" type="ORF">DSOL_3654</name>
</gene>
<evidence type="ECO:0000313" key="4">
    <source>
        <dbReference type="EMBL" id="OLN29151.1"/>
    </source>
</evidence>
<evidence type="ECO:0000259" key="2">
    <source>
        <dbReference type="Pfam" id="PF05378"/>
    </source>
</evidence>
<dbReference type="EMBL" id="MLBF01000035">
    <property type="protein sequence ID" value="OLN29151.1"/>
    <property type="molecule type" value="Genomic_DNA"/>
</dbReference>
<feature type="domain" description="Acetophenone carboxylase-like C-terminal" evidence="3">
    <location>
        <begin position="506"/>
        <end position="675"/>
    </location>
</feature>
<reference evidence="4 5" key="1">
    <citation type="submission" date="2016-09" db="EMBL/GenBank/DDBJ databases">
        <title>Complete genome of Desulfosporosinus sp. OL.</title>
        <authorList>
            <person name="Mardanov A."/>
            <person name="Beletsky A."/>
            <person name="Panova A."/>
            <person name="Karnachuk O."/>
            <person name="Ravin N."/>
        </authorList>
    </citation>
    <scope>NUCLEOTIDE SEQUENCE [LARGE SCALE GENOMIC DNA]</scope>
    <source>
        <strain evidence="4 5">OL</strain>
    </source>
</reference>
<dbReference type="STRING" id="1888891.DSOL_3654"/>
<keyword evidence="5" id="KW-1185">Reference proteome</keyword>
<sequence>MSIRVAIDIGGTFTDFVSLNEKTSEIIDEKAHTTPENFAEGVINALKKSGVDLKDVAYFVHGTTVVINAVTERKGAKTALVTTNGFRDVLEIGRANRPDMYNYFYKKPQPYVPRYLRFEVDERVNYQGEVLRAVREEEIIRIAQQLKAENVSAVAVCLLHSYTNPEHEKFVGSVLRREIPGVEVTLSSDLVKVWREYERTSTTVLNAYVQPAARKYLDTLQNEMEKMGLAIEPHAMQSNGGTATFARAKEIPISLIESGPVGGVIGANELGKIIGEDNIITFDIGGTTAKTSLISRGDVKVTTDYRLERTPLFAGYPVKSPVVDIIEIGNGGGSIAWIDDVGVLKVGPQSAGANPGPACYGLGGMEPTLTDATLITGRIDPDNFLGGEFKVSLELAKKAIQPIADHFGISVEEVALGVVKTATNNMLNVLKLISVRRGYDPREFSMVAMGGNGAVLSPFLGAELKIAKVIVPKLPSTFSAWGMLMTDLRQDFIQTQIMPVVGADFSKINSIYGEMEKEALDIFERQNIDSKDLVFVRTADLRYVGQEHTVKTPVRNGEITVEDLKYTRESFDQAHRQQYTFSMEYAPAEFVNFNLTVFGTVTKPQIKKIPPAGVLDNAIKGERPINFEEHGWLNCKVYDRTLLGPGHKIEGPAAVEEPKSVTILCPGQVLQVDEYGNLIIQTGVQIDG</sequence>
<dbReference type="InterPro" id="IPR049517">
    <property type="entry name" value="ACX-like_C"/>
</dbReference>
<dbReference type="Proteomes" id="UP000186102">
    <property type="component" value="Unassembled WGS sequence"/>
</dbReference>
<dbReference type="GO" id="GO:0017168">
    <property type="term" value="F:5-oxoprolinase (ATP-hydrolyzing) activity"/>
    <property type="evidence" value="ECO:0007669"/>
    <property type="project" value="TreeGrafter"/>
</dbReference>
<name>A0A1Q8QP79_9FIRM</name>
<evidence type="ECO:0000259" key="3">
    <source>
        <dbReference type="Pfam" id="PF19278"/>
    </source>
</evidence>
<protein>
    <submittedName>
        <fullName evidence="4">N-methylhydantoinase A</fullName>
    </submittedName>
</protein>
<feature type="domain" description="Hydantoinase/oxoprolinase N-terminal" evidence="2">
    <location>
        <begin position="4"/>
        <end position="178"/>
    </location>
</feature>
<dbReference type="Pfam" id="PF01968">
    <property type="entry name" value="Hydantoinase_A"/>
    <property type="match status" value="1"/>
</dbReference>
<dbReference type="InterPro" id="IPR008040">
    <property type="entry name" value="Hydant_A_N"/>
</dbReference>